<evidence type="ECO:0000313" key="3">
    <source>
        <dbReference type="Proteomes" id="UP000288805"/>
    </source>
</evidence>
<feature type="compositionally biased region" description="Low complexity" evidence="1">
    <location>
        <begin position="32"/>
        <end position="46"/>
    </location>
</feature>
<dbReference type="EMBL" id="QGNW01001073">
    <property type="protein sequence ID" value="RVW56716.1"/>
    <property type="molecule type" value="Genomic_DNA"/>
</dbReference>
<accession>A0A438F9T7</accession>
<proteinExistence type="predicted"/>
<comment type="caution">
    <text evidence="2">The sequence shown here is derived from an EMBL/GenBank/DDBJ whole genome shotgun (WGS) entry which is preliminary data.</text>
</comment>
<dbReference type="Proteomes" id="UP000288805">
    <property type="component" value="Unassembled WGS sequence"/>
</dbReference>
<name>A0A438F9T7_VITVI</name>
<organism evidence="2 3">
    <name type="scientific">Vitis vinifera</name>
    <name type="common">Grape</name>
    <dbReference type="NCBI Taxonomy" id="29760"/>
    <lineage>
        <taxon>Eukaryota</taxon>
        <taxon>Viridiplantae</taxon>
        <taxon>Streptophyta</taxon>
        <taxon>Embryophyta</taxon>
        <taxon>Tracheophyta</taxon>
        <taxon>Spermatophyta</taxon>
        <taxon>Magnoliopsida</taxon>
        <taxon>eudicotyledons</taxon>
        <taxon>Gunneridae</taxon>
        <taxon>Pentapetalae</taxon>
        <taxon>rosids</taxon>
        <taxon>Vitales</taxon>
        <taxon>Vitaceae</taxon>
        <taxon>Viteae</taxon>
        <taxon>Vitis</taxon>
    </lineage>
</organism>
<feature type="region of interest" description="Disordered" evidence="1">
    <location>
        <begin position="1"/>
        <end position="55"/>
    </location>
</feature>
<evidence type="ECO:0000313" key="2">
    <source>
        <dbReference type="EMBL" id="RVW56716.1"/>
    </source>
</evidence>
<gene>
    <name evidence="2" type="ORF">CK203_075068</name>
</gene>
<reference evidence="2 3" key="1">
    <citation type="journal article" date="2018" name="PLoS Genet.">
        <title>Population sequencing reveals clonal diversity and ancestral inbreeding in the grapevine cultivar Chardonnay.</title>
        <authorList>
            <person name="Roach M.J."/>
            <person name="Johnson D.L."/>
            <person name="Bohlmann J."/>
            <person name="van Vuuren H.J."/>
            <person name="Jones S.J."/>
            <person name="Pretorius I.S."/>
            <person name="Schmidt S.A."/>
            <person name="Borneman A.R."/>
        </authorList>
    </citation>
    <scope>NUCLEOTIDE SEQUENCE [LARGE SCALE GENOMIC DNA]</scope>
    <source>
        <strain evidence="3">cv. Chardonnay</strain>
        <tissue evidence="2">Leaf</tissue>
    </source>
</reference>
<dbReference type="AlphaFoldDB" id="A0A438F9T7"/>
<sequence>MPSPSEPTTPSEEATPVEQTMPYEKTTIAEVETPIQSTQETTTEPSSPHDPPTTT</sequence>
<evidence type="ECO:0000256" key="1">
    <source>
        <dbReference type="SAM" id="MobiDB-lite"/>
    </source>
</evidence>
<protein>
    <submittedName>
        <fullName evidence="2">Uncharacterized protein</fullName>
    </submittedName>
</protein>